<dbReference type="OrthoDB" id="3208495at2759"/>
<sequence>MSVWCLMSWKMTSNSGLTSESQLTRLVREVLKAKDFSLDDVPDDFNAHTKMMRFNASEATLDPSGTFQRDNWRESVAEILVPTRERNADGNRQLFTVPGFHHRPLVAVIRTAFLEASSRWFHLTPFKRFWKSPLTG</sequence>
<dbReference type="EMBL" id="JABBWD010000064">
    <property type="protein sequence ID" value="KAG1770571.1"/>
    <property type="molecule type" value="Genomic_DNA"/>
</dbReference>
<name>A0A9P7CZ20_9AGAM</name>
<proteinExistence type="predicted"/>
<dbReference type="Proteomes" id="UP000714275">
    <property type="component" value="Unassembled WGS sequence"/>
</dbReference>
<organism evidence="1 2">
    <name type="scientific">Suillus placidus</name>
    <dbReference type="NCBI Taxonomy" id="48579"/>
    <lineage>
        <taxon>Eukaryota</taxon>
        <taxon>Fungi</taxon>
        <taxon>Dikarya</taxon>
        <taxon>Basidiomycota</taxon>
        <taxon>Agaricomycotina</taxon>
        <taxon>Agaricomycetes</taxon>
        <taxon>Agaricomycetidae</taxon>
        <taxon>Boletales</taxon>
        <taxon>Suillineae</taxon>
        <taxon>Suillaceae</taxon>
        <taxon>Suillus</taxon>
    </lineage>
</organism>
<dbReference type="AlphaFoldDB" id="A0A9P7CZ20"/>
<gene>
    <name evidence="1" type="ORF">EV702DRAFT_977943</name>
</gene>
<reference evidence="1" key="1">
    <citation type="journal article" date="2020" name="New Phytol.">
        <title>Comparative genomics reveals dynamic genome evolution in host specialist ectomycorrhizal fungi.</title>
        <authorList>
            <person name="Lofgren L.A."/>
            <person name="Nguyen N.H."/>
            <person name="Vilgalys R."/>
            <person name="Ruytinx J."/>
            <person name="Liao H.L."/>
            <person name="Branco S."/>
            <person name="Kuo A."/>
            <person name="LaButti K."/>
            <person name="Lipzen A."/>
            <person name="Andreopoulos W."/>
            <person name="Pangilinan J."/>
            <person name="Riley R."/>
            <person name="Hundley H."/>
            <person name="Na H."/>
            <person name="Barry K."/>
            <person name="Grigoriev I.V."/>
            <person name="Stajich J.E."/>
            <person name="Kennedy P.G."/>
        </authorList>
    </citation>
    <scope>NUCLEOTIDE SEQUENCE</scope>
    <source>
        <strain evidence="1">DOB743</strain>
    </source>
</reference>
<evidence type="ECO:0000313" key="2">
    <source>
        <dbReference type="Proteomes" id="UP000714275"/>
    </source>
</evidence>
<protein>
    <submittedName>
        <fullName evidence="1">Uncharacterized protein</fullName>
    </submittedName>
</protein>
<evidence type="ECO:0000313" key="1">
    <source>
        <dbReference type="EMBL" id="KAG1770571.1"/>
    </source>
</evidence>
<comment type="caution">
    <text evidence="1">The sequence shown here is derived from an EMBL/GenBank/DDBJ whole genome shotgun (WGS) entry which is preliminary data.</text>
</comment>
<keyword evidence="2" id="KW-1185">Reference proteome</keyword>
<accession>A0A9P7CZ20</accession>